<feature type="modified residue" description="N6-(pyridoxal phosphate)lysine" evidence="11">
    <location>
        <position position="120"/>
    </location>
</feature>
<dbReference type="SUPFAM" id="SSF53686">
    <property type="entry name" value="Tryptophan synthase beta subunit-like PLP-dependent enzymes"/>
    <property type="match status" value="1"/>
</dbReference>
<comment type="caution">
    <text evidence="14">The sequence shown here is derived from an EMBL/GenBank/DDBJ whole genome shotgun (WGS) entry which is preliminary data.</text>
</comment>
<dbReference type="GeneID" id="99727296"/>
<feature type="region of interest" description="Disordered" evidence="12">
    <location>
        <begin position="1"/>
        <end position="25"/>
    </location>
</feature>
<evidence type="ECO:0000259" key="13">
    <source>
        <dbReference type="Pfam" id="PF00291"/>
    </source>
</evidence>
<dbReference type="EMBL" id="SGWZ01000001">
    <property type="protein sequence ID" value="RZS74001.1"/>
    <property type="molecule type" value="Genomic_DNA"/>
</dbReference>
<evidence type="ECO:0000256" key="11">
    <source>
        <dbReference type="HAMAP-Rule" id="MF_00133"/>
    </source>
</evidence>
<dbReference type="GO" id="GO:0005737">
    <property type="term" value="C:cytoplasm"/>
    <property type="evidence" value="ECO:0007669"/>
    <property type="project" value="TreeGrafter"/>
</dbReference>
<keyword evidence="6 11" id="KW-0822">Tryptophan biosynthesis</keyword>
<comment type="catalytic activity">
    <reaction evidence="10 11">
        <text>(1S,2R)-1-C-(indol-3-yl)glycerol 3-phosphate + L-serine = D-glyceraldehyde 3-phosphate + L-tryptophan + H2O</text>
        <dbReference type="Rhea" id="RHEA:10532"/>
        <dbReference type="ChEBI" id="CHEBI:15377"/>
        <dbReference type="ChEBI" id="CHEBI:33384"/>
        <dbReference type="ChEBI" id="CHEBI:57912"/>
        <dbReference type="ChEBI" id="CHEBI:58866"/>
        <dbReference type="ChEBI" id="CHEBI:59776"/>
        <dbReference type="EC" id="4.2.1.20"/>
    </reaction>
</comment>
<comment type="cofactor">
    <cofactor evidence="1 11">
        <name>pyridoxal 5'-phosphate</name>
        <dbReference type="ChEBI" id="CHEBI:597326"/>
    </cofactor>
</comment>
<comment type="subunit">
    <text evidence="4 11">Tetramer of two alpha and two beta chains.</text>
</comment>
<dbReference type="NCBIfam" id="TIGR00263">
    <property type="entry name" value="trpB"/>
    <property type="match status" value="1"/>
</dbReference>
<feature type="compositionally biased region" description="Low complexity" evidence="12">
    <location>
        <begin position="8"/>
        <end position="25"/>
    </location>
</feature>
<evidence type="ECO:0000256" key="10">
    <source>
        <dbReference type="ARBA" id="ARBA00049047"/>
    </source>
</evidence>
<evidence type="ECO:0000256" key="2">
    <source>
        <dbReference type="ARBA" id="ARBA00004733"/>
    </source>
</evidence>
<keyword evidence="7 11" id="KW-0663">Pyridoxal phosphate</keyword>
<dbReference type="PIRSF" id="PIRSF001413">
    <property type="entry name" value="Trp_syn_beta"/>
    <property type="match status" value="1"/>
</dbReference>
<dbReference type="PANTHER" id="PTHR48077">
    <property type="entry name" value="TRYPTOPHAN SYNTHASE-RELATED"/>
    <property type="match status" value="1"/>
</dbReference>
<reference evidence="14 15" key="1">
    <citation type="submission" date="2019-02" db="EMBL/GenBank/DDBJ databases">
        <title>Genomic Encyclopedia of Type Strains, Phase IV (KMG-IV): sequencing the most valuable type-strain genomes for metagenomic binning, comparative biology and taxonomic classification.</title>
        <authorList>
            <person name="Goeker M."/>
        </authorList>
    </citation>
    <scope>NUCLEOTIDE SEQUENCE [LARGE SCALE GENOMIC DNA]</scope>
    <source>
        <strain evidence="14 15">DSM 16618</strain>
    </source>
</reference>
<dbReference type="InterPro" id="IPR036052">
    <property type="entry name" value="TrpB-like_PALP_sf"/>
</dbReference>
<dbReference type="EC" id="4.2.1.20" evidence="11"/>
<gene>
    <name evidence="11" type="primary">trpB</name>
    <name evidence="14" type="ORF">EV679_1211</name>
</gene>
<dbReference type="InterPro" id="IPR001926">
    <property type="entry name" value="TrpB-like_PALP"/>
</dbReference>
<protein>
    <recommendedName>
        <fullName evidence="11">Tryptophan synthase beta chain</fullName>
        <ecNumber evidence="11">4.2.1.20</ecNumber>
    </recommendedName>
</protein>
<evidence type="ECO:0000256" key="5">
    <source>
        <dbReference type="ARBA" id="ARBA00022605"/>
    </source>
</evidence>
<keyword evidence="5 11" id="KW-0028">Amino-acid biosynthesis</keyword>
<evidence type="ECO:0000256" key="7">
    <source>
        <dbReference type="ARBA" id="ARBA00022898"/>
    </source>
</evidence>
<dbReference type="FunFam" id="3.40.50.1100:FF:000004">
    <property type="entry name" value="Tryptophan synthase beta chain"/>
    <property type="match status" value="1"/>
</dbReference>
<dbReference type="PANTHER" id="PTHR48077:SF3">
    <property type="entry name" value="TRYPTOPHAN SYNTHASE"/>
    <property type="match status" value="1"/>
</dbReference>
<evidence type="ECO:0000256" key="12">
    <source>
        <dbReference type="SAM" id="MobiDB-lite"/>
    </source>
</evidence>
<dbReference type="UniPathway" id="UPA00035">
    <property type="reaction ID" value="UER00044"/>
</dbReference>
<dbReference type="GO" id="GO:0004834">
    <property type="term" value="F:tryptophan synthase activity"/>
    <property type="evidence" value="ECO:0007669"/>
    <property type="project" value="UniProtKB-UniRule"/>
</dbReference>
<keyword evidence="9 11" id="KW-0456">Lyase</keyword>
<dbReference type="HAMAP" id="MF_00133">
    <property type="entry name" value="Trp_synth_beta"/>
    <property type="match status" value="1"/>
</dbReference>
<evidence type="ECO:0000313" key="15">
    <source>
        <dbReference type="Proteomes" id="UP000292039"/>
    </source>
</evidence>
<comment type="function">
    <text evidence="11">The beta subunit is responsible for the synthesis of L-tryptophan from indole and L-serine.</text>
</comment>
<feature type="domain" description="Tryptophan synthase beta chain-like PALP" evidence="13">
    <location>
        <begin position="86"/>
        <end position="416"/>
    </location>
</feature>
<evidence type="ECO:0000256" key="1">
    <source>
        <dbReference type="ARBA" id="ARBA00001933"/>
    </source>
</evidence>
<evidence type="ECO:0000313" key="14">
    <source>
        <dbReference type="EMBL" id="RZS74001.1"/>
    </source>
</evidence>
<dbReference type="AlphaFoldDB" id="A0A4Q7MY16"/>
<comment type="similarity">
    <text evidence="3 11">Belongs to the TrpB family.</text>
</comment>
<dbReference type="Gene3D" id="3.40.50.1100">
    <property type="match status" value="2"/>
</dbReference>
<name>A0A4Q7MY16_9BURK</name>
<dbReference type="InterPro" id="IPR023026">
    <property type="entry name" value="Trp_synth_beta/beta-like"/>
</dbReference>
<sequence>MSFNRPLQATATAAPQAQTAPASTATTDYANYQQPDASGHFGPYGGSFISETLAQAVTELGEAYRHYRRDPAFIAEFRNELAHYVGRPSPVYHAKRLSDETGGAQIFLKREDLNHTGAHKINNVIGQALLARRMGKPRIIAETGAGQHGVATATICARYGLECVVYMGSEDIRRQMPNVQRMQLLGATVTSVDSGSRTLKDAMNEAIRDWVANVDRTFYLIGTVAGMHPYPMMVRDFQSVIGKECRVQMPDMLGSLGLGRRQPDAVVACVGGGSNAIGIFHPYISEESVRLIGVEAAGLGLDSGKHAASLQRGRPGVLHGNRTYIIQNEDGQVMETHSISAGLDYPGVGPEHALLHDIGRVEYVGITDEEALHAFHYLCRAEGIIPALESSHAVAYALKLARDMRPDQAVLVNLSGRGDKDMGTVMEYMAASKAP</sequence>
<comment type="pathway">
    <text evidence="2 11">Amino-acid biosynthesis; L-tryptophan biosynthesis; L-tryptophan from chorismate: step 5/5.</text>
</comment>
<evidence type="ECO:0000256" key="4">
    <source>
        <dbReference type="ARBA" id="ARBA00011270"/>
    </source>
</evidence>
<dbReference type="InterPro" id="IPR006653">
    <property type="entry name" value="Trp_synth_b_CS"/>
</dbReference>
<dbReference type="RefSeq" id="WP_083969314.1">
    <property type="nucleotide sequence ID" value="NZ_CBCSEB010000007.1"/>
</dbReference>
<dbReference type="CDD" id="cd06446">
    <property type="entry name" value="Trp-synth_B"/>
    <property type="match status" value="1"/>
</dbReference>
<dbReference type="InterPro" id="IPR006654">
    <property type="entry name" value="Trp_synth_beta"/>
</dbReference>
<dbReference type="PROSITE" id="PS00168">
    <property type="entry name" value="TRP_SYNTHASE_BETA"/>
    <property type="match status" value="1"/>
</dbReference>
<dbReference type="FunFam" id="3.40.50.1100:FF:000001">
    <property type="entry name" value="Tryptophan synthase beta chain"/>
    <property type="match status" value="1"/>
</dbReference>
<dbReference type="Pfam" id="PF00291">
    <property type="entry name" value="PALP"/>
    <property type="match status" value="1"/>
</dbReference>
<dbReference type="Proteomes" id="UP000292039">
    <property type="component" value="Unassembled WGS sequence"/>
</dbReference>
<evidence type="ECO:0000256" key="6">
    <source>
        <dbReference type="ARBA" id="ARBA00022822"/>
    </source>
</evidence>
<evidence type="ECO:0000256" key="8">
    <source>
        <dbReference type="ARBA" id="ARBA00023141"/>
    </source>
</evidence>
<organism evidence="14 15">
    <name type="scientific">Kerstersia gyiorum</name>
    <dbReference type="NCBI Taxonomy" id="206506"/>
    <lineage>
        <taxon>Bacteria</taxon>
        <taxon>Pseudomonadati</taxon>
        <taxon>Pseudomonadota</taxon>
        <taxon>Betaproteobacteria</taxon>
        <taxon>Burkholderiales</taxon>
        <taxon>Alcaligenaceae</taxon>
        <taxon>Kerstersia</taxon>
    </lineage>
</organism>
<keyword evidence="8 11" id="KW-0057">Aromatic amino acid biosynthesis</keyword>
<dbReference type="OrthoDB" id="9766131at2"/>
<proteinExistence type="inferred from homology"/>
<accession>A0A4Q7MY16</accession>
<evidence type="ECO:0000256" key="3">
    <source>
        <dbReference type="ARBA" id="ARBA00009982"/>
    </source>
</evidence>
<evidence type="ECO:0000256" key="9">
    <source>
        <dbReference type="ARBA" id="ARBA00023239"/>
    </source>
</evidence>